<sequence length="92" mass="9917">MPSISRSMIYCQHRSSRQGGHGANAALIAATLFHLCGANAQVGIPAGNRNWLSARMIAGVSRSGLAAGADGQNEQQDFWFCRSRRSVVRAMR</sequence>
<reference evidence="1" key="1">
    <citation type="submission" date="2022-10" db="EMBL/GenBank/DDBJ databases">
        <title>Whole genome sequencing of three plant growth promoting bacteria isolated from Vachellia tortilis subsp. raddiana in Morocco.</title>
        <authorList>
            <person name="Hnini M."/>
            <person name="Zouagui R."/>
            <person name="Zouagui H."/>
            <person name="Chemao Elfihri M.-W."/>
            <person name="Ibrahimi A."/>
            <person name="Sbabou L."/>
            <person name="Aurag J."/>
        </authorList>
    </citation>
    <scope>NUCLEOTIDE SEQUENCE</scope>
    <source>
        <strain evidence="1">LMR678</strain>
    </source>
</reference>
<organism evidence="1 2">
    <name type="scientific">Sinorhizobium psoraleae</name>
    <dbReference type="NCBI Taxonomy" id="520838"/>
    <lineage>
        <taxon>Bacteria</taxon>
        <taxon>Pseudomonadati</taxon>
        <taxon>Pseudomonadota</taxon>
        <taxon>Alphaproteobacteria</taxon>
        <taxon>Hyphomicrobiales</taxon>
        <taxon>Rhizobiaceae</taxon>
        <taxon>Sinorhizobium/Ensifer group</taxon>
        <taxon>Sinorhizobium</taxon>
    </lineage>
</organism>
<keyword evidence="2" id="KW-1185">Reference proteome</keyword>
<name>A0ABT4KAC5_9HYPH</name>
<dbReference type="EMBL" id="JAPVOI010000002">
    <property type="protein sequence ID" value="MCZ4088841.1"/>
    <property type="molecule type" value="Genomic_DNA"/>
</dbReference>
<protein>
    <submittedName>
        <fullName evidence="1">Uncharacterized protein</fullName>
    </submittedName>
</protein>
<proteinExistence type="predicted"/>
<gene>
    <name evidence="1" type="ORF">O3W52_01760</name>
</gene>
<accession>A0ABT4KAC5</accession>
<dbReference type="Proteomes" id="UP001079430">
    <property type="component" value="Unassembled WGS sequence"/>
</dbReference>
<evidence type="ECO:0000313" key="1">
    <source>
        <dbReference type="EMBL" id="MCZ4088841.1"/>
    </source>
</evidence>
<evidence type="ECO:0000313" key="2">
    <source>
        <dbReference type="Proteomes" id="UP001079430"/>
    </source>
</evidence>
<dbReference type="RefSeq" id="WP_269274925.1">
    <property type="nucleotide sequence ID" value="NZ_JAPVOI010000002.1"/>
</dbReference>
<comment type="caution">
    <text evidence="1">The sequence shown here is derived from an EMBL/GenBank/DDBJ whole genome shotgun (WGS) entry which is preliminary data.</text>
</comment>